<dbReference type="InterPro" id="IPR032675">
    <property type="entry name" value="LRR_dom_sf"/>
</dbReference>
<keyword evidence="22" id="KW-1185">Reference proteome</keyword>
<reference evidence="22" key="1">
    <citation type="journal article" date="2019" name="Curr. Biol.">
        <title>Genome Sequence of Striga asiatica Provides Insight into the Evolution of Plant Parasitism.</title>
        <authorList>
            <person name="Yoshida S."/>
            <person name="Kim S."/>
            <person name="Wafula E.K."/>
            <person name="Tanskanen J."/>
            <person name="Kim Y.M."/>
            <person name="Honaas L."/>
            <person name="Yang Z."/>
            <person name="Spallek T."/>
            <person name="Conn C.E."/>
            <person name="Ichihashi Y."/>
            <person name="Cheong K."/>
            <person name="Cui S."/>
            <person name="Der J.P."/>
            <person name="Gundlach H."/>
            <person name="Jiao Y."/>
            <person name="Hori C."/>
            <person name="Ishida J.K."/>
            <person name="Kasahara H."/>
            <person name="Kiba T."/>
            <person name="Kim M.S."/>
            <person name="Koo N."/>
            <person name="Laohavisit A."/>
            <person name="Lee Y.H."/>
            <person name="Lumba S."/>
            <person name="McCourt P."/>
            <person name="Mortimer J.C."/>
            <person name="Mutuku J.M."/>
            <person name="Nomura T."/>
            <person name="Sasaki-Sekimoto Y."/>
            <person name="Seto Y."/>
            <person name="Wang Y."/>
            <person name="Wakatake T."/>
            <person name="Sakakibara H."/>
            <person name="Demura T."/>
            <person name="Yamaguchi S."/>
            <person name="Yoneyama K."/>
            <person name="Manabe R.I."/>
            <person name="Nelson D.C."/>
            <person name="Schulman A.H."/>
            <person name="Timko M.P."/>
            <person name="dePamphilis C.W."/>
            <person name="Choi D."/>
            <person name="Shirasu K."/>
        </authorList>
    </citation>
    <scope>NUCLEOTIDE SEQUENCE [LARGE SCALE GENOMIC DNA]</scope>
    <source>
        <strain evidence="22">cv. UVA1</strain>
    </source>
</reference>
<dbReference type="PANTHER" id="PTHR45974:SF266">
    <property type="entry name" value="LEUCINE-RICH REPEAT RECEPTOR PROTEIN KINASE HPCA1"/>
    <property type="match status" value="1"/>
</dbReference>
<dbReference type="Gene3D" id="3.30.200.20">
    <property type="entry name" value="Phosphorylase Kinase, domain 1"/>
    <property type="match status" value="1"/>
</dbReference>
<evidence type="ECO:0000256" key="1">
    <source>
        <dbReference type="ARBA" id="ARBA00004479"/>
    </source>
</evidence>
<accession>A0A5A7RC36</accession>
<dbReference type="OrthoDB" id="2015206at2759"/>
<dbReference type="Pfam" id="PF07714">
    <property type="entry name" value="PK_Tyr_Ser-Thr"/>
    <property type="match status" value="1"/>
</dbReference>
<evidence type="ECO:0000256" key="2">
    <source>
        <dbReference type="ARBA" id="ARBA00012513"/>
    </source>
</evidence>
<name>A0A5A7RC36_STRAF</name>
<dbReference type="Gene3D" id="3.80.10.10">
    <property type="entry name" value="Ribonuclease Inhibitor"/>
    <property type="match status" value="3"/>
</dbReference>
<dbReference type="GO" id="GO:0005524">
    <property type="term" value="F:ATP binding"/>
    <property type="evidence" value="ECO:0007669"/>
    <property type="project" value="UniProtKB-UniRule"/>
</dbReference>
<dbReference type="Gene3D" id="1.10.510.10">
    <property type="entry name" value="Transferase(Phosphotransferase) domain 1"/>
    <property type="match status" value="1"/>
</dbReference>
<evidence type="ECO:0000256" key="17">
    <source>
        <dbReference type="SAM" id="MobiDB-lite"/>
    </source>
</evidence>
<keyword evidence="8" id="KW-0677">Repeat</keyword>
<dbReference type="InterPro" id="IPR017441">
    <property type="entry name" value="Protein_kinase_ATP_BS"/>
</dbReference>
<evidence type="ECO:0000256" key="18">
    <source>
        <dbReference type="SAM" id="Phobius"/>
    </source>
</evidence>
<dbReference type="FunFam" id="3.80.10.10:FF:000363">
    <property type="entry name" value="Leucine-rich repeat family protein"/>
    <property type="match status" value="1"/>
</dbReference>
<dbReference type="GO" id="GO:0004674">
    <property type="term" value="F:protein serine/threonine kinase activity"/>
    <property type="evidence" value="ECO:0007669"/>
    <property type="project" value="UniProtKB-KW"/>
</dbReference>
<organism evidence="21 22">
    <name type="scientific">Striga asiatica</name>
    <name type="common">Asiatic witchweed</name>
    <name type="synonym">Buchnera asiatica</name>
    <dbReference type="NCBI Taxonomy" id="4170"/>
    <lineage>
        <taxon>Eukaryota</taxon>
        <taxon>Viridiplantae</taxon>
        <taxon>Streptophyta</taxon>
        <taxon>Embryophyta</taxon>
        <taxon>Tracheophyta</taxon>
        <taxon>Spermatophyta</taxon>
        <taxon>Magnoliopsida</taxon>
        <taxon>eudicotyledons</taxon>
        <taxon>Gunneridae</taxon>
        <taxon>Pentapetalae</taxon>
        <taxon>asterids</taxon>
        <taxon>lamiids</taxon>
        <taxon>Lamiales</taxon>
        <taxon>Orobanchaceae</taxon>
        <taxon>Buchnereae</taxon>
        <taxon>Striga</taxon>
    </lineage>
</organism>
<dbReference type="PROSITE" id="PS00107">
    <property type="entry name" value="PROTEIN_KINASE_ATP"/>
    <property type="match status" value="1"/>
</dbReference>
<evidence type="ECO:0000313" key="21">
    <source>
        <dbReference type="EMBL" id="GER54988.1"/>
    </source>
</evidence>
<feature type="domain" description="Protein kinase" evidence="20">
    <location>
        <begin position="657"/>
        <end position="930"/>
    </location>
</feature>
<keyword evidence="12 18" id="KW-1133">Transmembrane helix</keyword>
<comment type="subcellular location">
    <subcellularLocation>
        <location evidence="1">Membrane</location>
        <topology evidence="1">Single-pass type I membrane protein</topology>
    </subcellularLocation>
</comment>
<dbReference type="InterPro" id="IPR001245">
    <property type="entry name" value="Ser-Thr/Tyr_kinase_cat_dom"/>
</dbReference>
<protein>
    <recommendedName>
        <fullName evidence="2">non-specific serine/threonine protein kinase</fullName>
        <ecNumber evidence="2">2.7.11.1</ecNumber>
    </recommendedName>
</protein>
<dbReference type="InterPro" id="IPR008271">
    <property type="entry name" value="Ser/Thr_kinase_AS"/>
</dbReference>
<dbReference type="InterPro" id="IPR000719">
    <property type="entry name" value="Prot_kinase_dom"/>
</dbReference>
<dbReference type="FunFam" id="3.30.200.20:FF:000328">
    <property type="entry name" value="Leucine-rich repeat protein kinase family protein"/>
    <property type="match status" value="1"/>
</dbReference>
<dbReference type="PANTHER" id="PTHR45974">
    <property type="entry name" value="RECEPTOR-LIKE PROTEIN 55"/>
    <property type="match status" value="1"/>
</dbReference>
<feature type="signal peptide" evidence="19">
    <location>
        <begin position="1"/>
        <end position="21"/>
    </location>
</feature>
<feature type="transmembrane region" description="Helical" evidence="18">
    <location>
        <begin position="583"/>
        <end position="608"/>
    </location>
</feature>
<keyword evidence="13 18" id="KW-0472">Membrane</keyword>
<dbReference type="GO" id="GO:0016020">
    <property type="term" value="C:membrane"/>
    <property type="evidence" value="ECO:0007669"/>
    <property type="project" value="UniProtKB-SubCell"/>
</dbReference>
<dbReference type="SMART" id="SM00220">
    <property type="entry name" value="S_TKc"/>
    <property type="match status" value="1"/>
</dbReference>
<evidence type="ECO:0000256" key="11">
    <source>
        <dbReference type="ARBA" id="ARBA00022840"/>
    </source>
</evidence>
<keyword evidence="15" id="KW-0325">Glycoprotein</keyword>
<proteinExistence type="predicted"/>
<feature type="chain" id="PRO_5022755768" description="non-specific serine/threonine protein kinase" evidence="19">
    <location>
        <begin position="22"/>
        <end position="997"/>
    </location>
</feature>
<dbReference type="FunFam" id="3.80.10.10:FF:000542">
    <property type="entry name" value="Leucine-rich repeat protein kinase family protein"/>
    <property type="match status" value="1"/>
</dbReference>
<evidence type="ECO:0000256" key="6">
    <source>
        <dbReference type="ARBA" id="ARBA00022692"/>
    </source>
</evidence>
<evidence type="ECO:0000256" key="10">
    <source>
        <dbReference type="ARBA" id="ARBA00022777"/>
    </source>
</evidence>
<feature type="binding site" evidence="16">
    <location>
        <position position="685"/>
    </location>
    <ligand>
        <name>ATP</name>
        <dbReference type="ChEBI" id="CHEBI:30616"/>
    </ligand>
</feature>
<evidence type="ECO:0000256" key="13">
    <source>
        <dbReference type="ARBA" id="ARBA00023136"/>
    </source>
</evidence>
<evidence type="ECO:0000313" key="22">
    <source>
        <dbReference type="Proteomes" id="UP000325081"/>
    </source>
</evidence>
<dbReference type="Proteomes" id="UP000325081">
    <property type="component" value="Unassembled WGS sequence"/>
</dbReference>
<keyword evidence="5" id="KW-0808">Transferase</keyword>
<keyword evidence="14" id="KW-0675">Receptor</keyword>
<evidence type="ECO:0000256" key="9">
    <source>
        <dbReference type="ARBA" id="ARBA00022741"/>
    </source>
</evidence>
<sequence length="997" mass="110049">MSWGISFFLLVALLQVFGIAALTNTEDFVALKSLKDVWENVPPNWDGADPCGSGNGWDGINCDANNRVVTITLVSFNISGQLSSDIKGLSELQILDLSYNRGLTGALPSAIGNLKKLTSLILVGCGFSGPIPPSIGSMQELVYLSLNLNNFVGEIPATIGNLPNLYWLDLADNRLSGTIPVSTRTTPGLDMLFKTNHFHFGNNRLSGEIPSQLFNSNMTLIHLLLEGNQLTGRIPSSLALVQSLEVIRLDRNSLSGSVPNNLNSLTTVQELSLANNRLTGPFPNLTGMNLLHSVDLSNNSFDATDVPSWLSSSTSLTTLIMDNTGIHGQLPVSLFSLPQLQTVELKNNRINGTLNIGPSPSSQLQRIDLQNNFIDGYTERAGYNASVQIVLVGNPICDEGATQSYCRIPPQTNNTTTYQTPPENCTPTSCNSDRIQSPTCRCAYPYSGALFFRAPSFSSYGNATIFESLRQKLMSTFQTHRQPVDSVSLSNPTRNMENYLQLTLQIFPAGQDHFNRTGVSRIGFIMSNQTFKPPPGFGPFYFNADTYPYFAVQTEKEIHYVLRSQQISQIPGPNEGSNRPSNIHVIIGAAVGASILLLLLLIAGVYAFRQKRRAETAAKKSDPFASWHSNSNSGAVPQLRGARSFSFEEIKKCTDNFSDNNEIGSGGYGKVYRGTLPNGQLVAIKRTKPGSTQGGVEFKNEIELLSRVHHKNVVCLVGFCFDHGEFMLVYEYITNGSLKDSLTGKTGIRLDWTRRLRIAIGAARGIQYLHELANPPIIHRDIKSNNILLDDRLNAKVADFGLSKPMGEPEKGHITTQVKGTMGYLDPEYYMTQELTEKSDVYSFGVLLFELLTSRSPIVNGKYIVREVKELMDKTKNLYNLEPVLDPIVASNMAPGSVEKFVDLALRCVQELGVSRPTMNEVVKEIENIMELSGLNPHNESASTSSSYEGKMKEHGHPYTYESLSSHNEFDQKKVWKSNVYVWNRDAMHFHEIFNDA</sequence>
<keyword evidence="6 18" id="KW-0812">Transmembrane</keyword>
<dbReference type="CDD" id="cd14066">
    <property type="entry name" value="STKc_IRAK"/>
    <property type="match status" value="1"/>
</dbReference>
<dbReference type="InterPro" id="IPR001611">
    <property type="entry name" value="Leu-rich_rpt"/>
</dbReference>
<keyword evidence="4" id="KW-0433">Leucine-rich repeat</keyword>
<evidence type="ECO:0000256" key="7">
    <source>
        <dbReference type="ARBA" id="ARBA00022729"/>
    </source>
</evidence>
<evidence type="ECO:0000256" key="5">
    <source>
        <dbReference type="ARBA" id="ARBA00022679"/>
    </source>
</evidence>
<comment type="caution">
    <text evidence="21">The sequence shown here is derived from an EMBL/GenBank/DDBJ whole genome shotgun (WGS) entry which is preliminary data.</text>
</comment>
<dbReference type="PROSITE" id="PS00108">
    <property type="entry name" value="PROTEIN_KINASE_ST"/>
    <property type="match status" value="1"/>
</dbReference>
<dbReference type="AlphaFoldDB" id="A0A5A7RC36"/>
<evidence type="ECO:0000256" key="16">
    <source>
        <dbReference type="PROSITE-ProRule" id="PRU10141"/>
    </source>
</evidence>
<feature type="region of interest" description="Disordered" evidence="17">
    <location>
        <begin position="935"/>
        <end position="954"/>
    </location>
</feature>
<gene>
    <name evidence="21" type="ORF">STAS_32624</name>
</gene>
<dbReference type="PROSITE" id="PS50011">
    <property type="entry name" value="PROTEIN_KINASE_DOM"/>
    <property type="match status" value="1"/>
</dbReference>
<dbReference type="Pfam" id="PF00560">
    <property type="entry name" value="LRR_1"/>
    <property type="match status" value="3"/>
</dbReference>
<keyword evidence="9 16" id="KW-0547">Nucleotide-binding</keyword>
<dbReference type="InterPro" id="IPR011009">
    <property type="entry name" value="Kinase-like_dom_sf"/>
</dbReference>
<dbReference type="EMBL" id="BKCP01011625">
    <property type="protein sequence ID" value="GER54988.1"/>
    <property type="molecule type" value="Genomic_DNA"/>
</dbReference>
<keyword evidence="11 16" id="KW-0067">ATP-binding</keyword>
<evidence type="ECO:0000256" key="8">
    <source>
        <dbReference type="ARBA" id="ARBA00022737"/>
    </source>
</evidence>
<dbReference type="SUPFAM" id="SSF56112">
    <property type="entry name" value="Protein kinase-like (PK-like)"/>
    <property type="match status" value="1"/>
</dbReference>
<dbReference type="EC" id="2.7.11.1" evidence="2"/>
<evidence type="ECO:0000259" key="20">
    <source>
        <dbReference type="PROSITE" id="PS50011"/>
    </source>
</evidence>
<evidence type="ECO:0000256" key="12">
    <source>
        <dbReference type="ARBA" id="ARBA00022989"/>
    </source>
</evidence>
<keyword evidence="7 19" id="KW-0732">Signal</keyword>
<keyword evidence="3" id="KW-0723">Serine/threonine-protein kinase</keyword>
<dbReference type="FunFam" id="1.10.510.10:FF:000453">
    <property type="entry name" value="LRR receptor-like serine/threonine-protein kinase HSL2"/>
    <property type="match status" value="1"/>
</dbReference>
<evidence type="ECO:0000256" key="15">
    <source>
        <dbReference type="ARBA" id="ARBA00023180"/>
    </source>
</evidence>
<dbReference type="SUPFAM" id="SSF52058">
    <property type="entry name" value="L domain-like"/>
    <property type="match status" value="1"/>
</dbReference>
<evidence type="ECO:0000256" key="19">
    <source>
        <dbReference type="SAM" id="SignalP"/>
    </source>
</evidence>
<evidence type="ECO:0000256" key="4">
    <source>
        <dbReference type="ARBA" id="ARBA00022614"/>
    </source>
</evidence>
<evidence type="ECO:0000256" key="3">
    <source>
        <dbReference type="ARBA" id="ARBA00022527"/>
    </source>
</evidence>
<feature type="compositionally biased region" description="Polar residues" evidence="17">
    <location>
        <begin position="936"/>
        <end position="948"/>
    </location>
</feature>
<keyword evidence="10 21" id="KW-0418">Kinase</keyword>
<evidence type="ECO:0000256" key="14">
    <source>
        <dbReference type="ARBA" id="ARBA00023170"/>
    </source>
</evidence>